<evidence type="ECO:0000313" key="1">
    <source>
        <dbReference type="EMBL" id="KAI6090607.1"/>
    </source>
</evidence>
<dbReference type="Proteomes" id="UP001497680">
    <property type="component" value="Unassembled WGS sequence"/>
</dbReference>
<gene>
    <name evidence="1" type="ORF">F4821DRAFT_255846</name>
</gene>
<sequence length="659" mass="74283">MSICGQCRKALSWASLHKEDRLSSDLTWRRPSRLGDSQTIDHHVDCAALLASASTCHICEFLSSFIPSAEPKRGDFLASYDHYSLKLVETRTQRSLATCLQLERWEPDGAGYTNWLNTRSSRMRSPIIGVCQKSSNLSERAIWSSQASTLTGRVQVINHWLRNCIENHSICAKHNQKTRPTRLLDIGNENDTSIKLVYSSDINSDHVQYIALSHCWGSSATPIRRTTKENHEDHLNNIPVAELPPTFKDAITVSRALRVRYLWIDSLCIIQDDEVDWANEAGKMAHVYEGSYFTIAATSSMDSQGGLFLDSTIPAHAILEQNAPFNEVEPLCFVRYPLATIGNIWDAPLSKRAWVVQEQILSSRLVHFARDQLWYQCRFGIESEDGTINVPGFPSFKADTLADSGPSDSMATRDLSTPLQSINTWWSWVTEYSSRSLTFHTDRIAAVAGITSHYAERTGDGPLLGLWEESIWFDLGWYVDYDIGPSIADSRIAANIPTWSWLSIQPSYKLVPTTKLDQQKWTEATSKVKIQESHITWEGLPHTSSISTATLILFGLLEPLNFTLPPPRGKLKMRLDFEAPWDAFLDFTIFLDCAIESDDSQGFCALLLFSTSIYEYILLLRNPDKMGGGYQRLGAGRTHRPRGRSGLFKDSTWTQVTLI</sequence>
<organism evidence="1 2">
    <name type="scientific">Hypoxylon rubiginosum</name>
    <dbReference type="NCBI Taxonomy" id="110542"/>
    <lineage>
        <taxon>Eukaryota</taxon>
        <taxon>Fungi</taxon>
        <taxon>Dikarya</taxon>
        <taxon>Ascomycota</taxon>
        <taxon>Pezizomycotina</taxon>
        <taxon>Sordariomycetes</taxon>
        <taxon>Xylariomycetidae</taxon>
        <taxon>Xylariales</taxon>
        <taxon>Hypoxylaceae</taxon>
        <taxon>Hypoxylon</taxon>
    </lineage>
</organism>
<evidence type="ECO:0000313" key="2">
    <source>
        <dbReference type="Proteomes" id="UP001497680"/>
    </source>
</evidence>
<keyword evidence="2" id="KW-1185">Reference proteome</keyword>
<reference evidence="1 2" key="1">
    <citation type="journal article" date="2022" name="New Phytol.">
        <title>Ecological generalism drives hyperdiversity of secondary metabolite gene clusters in xylarialean endophytes.</title>
        <authorList>
            <person name="Franco M.E.E."/>
            <person name="Wisecaver J.H."/>
            <person name="Arnold A.E."/>
            <person name="Ju Y.M."/>
            <person name="Slot J.C."/>
            <person name="Ahrendt S."/>
            <person name="Moore L.P."/>
            <person name="Eastman K.E."/>
            <person name="Scott K."/>
            <person name="Konkel Z."/>
            <person name="Mondo S.J."/>
            <person name="Kuo A."/>
            <person name="Hayes R.D."/>
            <person name="Haridas S."/>
            <person name="Andreopoulos B."/>
            <person name="Riley R."/>
            <person name="LaButti K."/>
            <person name="Pangilinan J."/>
            <person name="Lipzen A."/>
            <person name="Amirebrahimi M."/>
            <person name="Yan J."/>
            <person name="Adam C."/>
            <person name="Keymanesh K."/>
            <person name="Ng V."/>
            <person name="Louie K."/>
            <person name="Northen T."/>
            <person name="Drula E."/>
            <person name="Henrissat B."/>
            <person name="Hsieh H.M."/>
            <person name="Youens-Clark K."/>
            <person name="Lutzoni F."/>
            <person name="Miadlikowska J."/>
            <person name="Eastwood D.C."/>
            <person name="Hamelin R.C."/>
            <person name="Grigoriev I.V."/>
            <person name="U'Ren J.M."/>
        </authorList>
    </citation>
    <scope>NUCLEOTIDE SEQUENCE [LARGE SCALE GENOMIC DNA]</scope>
    <source>
        <strain evidence="1 2">ER1909</strain>
    </source>
</reference>
<accession>A0ACC0DD83</accession>
<comment type="caution">
    <text evidence="1">The sequence shown here is derived from an EMBL/GenBank/DDBJ whole genome shotgun (WGS) entry which is preliminary data.</text>
</comment>
<proteinExistence type="predicted"/>
<name>A0ACC0DD83_9PEZI</name>
<protein>
    <submittedName>
        <fullName evidence="1">Heterokaryon incompatibility protein-domain-containing protein</fullName>
    </submittedName>
</protein>
<dbReference type="EMBL" id="MU394290">
    <property type="protein sequence ID" value="KAI6090607.1"/>
    <property type="molecule type" value="Genomic_DNA"/>
</dbReference>